<dbReference type="PANTHER" id="PTHR23422">
    <property type="entry name" value="DIPEPTIDYL PEPTIDASE III-RELATED"/>
    <property type="match status" value="1"/>
</dbReference>
<accession>A0A401TMG4</accession>
<organism evidence="3 4">
    <name type="scientific">Chiloscyllium punctatum</name>
    <name type="common">Brownbanded bambooshark</name>
    <name type="synonym">Hemiscyllium punctatum</name>
    <dbReference type="NCBI Taxonomy" id="137246"/>
    <lineage>
        <taxon>Eukaryota</taxon>
        <taxon>Metazoa</taxon>
        <taxon>Chordata</taxon>
        <taxon>Craniata</taxon>
        <taxon>Vertebrata</taxon>
        <taxon>Chondrichthyes</taxon>
        <taxon>Elasmobranchii</taxon>
        <taxon>Galeomorphii</taxon>
        <taxon>Galeoidea</taxon>
        <taxon>Orectolobiformes</taxon>
        <taxon>Hemiscylliidae</taxon>
        <taxon>Chiloscyllium</taxon>
    </lineage>
</organism>
<protein>
    <submittedName>
        <fullName evidence="3">Uncharacterized protein</fullName>
    </submittedName>
</protein>
<evidence type="ECO:0000256" key="1">
    <source>
        <dbReference type="ARBA" id="ARBA00022723"/>
    </source>
</evidence>
<dbReference type="OMA" id="ECKVAFN"/>
<dbReference type="PANTHER" id="PTHR23422:SF11">
    <property type="entry name" value="DIPEPTIDYL PEPTIDASE 3"/>
    <property type="match status" value="1"/>
</dbReference>
<dbReference type="AlphaFoldDB" id="A0A401TMG4"/>
<gene>
    <name evidence="3" type="ORF">chiPu_0027722</name>
</gene>
<dbReference type="FunFam" id="3.30.540.30:FF:000003">
    <property type="entry name" value="Dipeptidyl peptidase 3"/>
    <property type="match status" value="1"/>
</dbReference>
<evidence type="ECO:0000256" key="2">
    <source>
        <dbReference type="ARBA" id="ARBA00022801"/>
    </source>
</evidence>
<dbReference type="EMBL" id="BEZZ01111791">
    <property type="protein sequence ID" value="GCC43824.1"/>
    <property type="molecule type" value="Genomic_DNA"/>
</dbReference>
<dbReference type="GO" id="GO:0046872">
    <property type="term" value="F:metal ion binding"/>
    <property type="evidence" value="ECO:0007669"/>
    <property type="project" value="UniProtKB-KW"/>
</dbReference>
<dbReference type="Proteomes" id="UP000287033">
    <property type="component" value="Unassembled WGS sequence"/>
</dbReference>
<dbReference type="STRING" id="137246.A0A401TMG4"/>
<keyword evidence="1" id="KW-0479">Metal-binding</keyword>
<proteinExistence type="predicted"/>
<keyword evidence="2" id="KW-0378">Hydrolase</keyword>
<comment type="caution">
    <text evidence="3">The sequence shown here is derived from an EMBL/GenBank/DDBJ whole genome shotgun (WGS) entry which is preliminary data.</text>
</comment>
<evidence type="ECO:0000313" key="4">
    <source>
        <dbReference type="Proteomes" id="UP000287033"/>
    </source>
</evidence>
<dbReference type="GO" id="GO:0008239">
    <property type="term" value="F:dipeptidyl-peptidase activity"/>
    <property type="evidence" value="ECO:0007669"/>
    <property type="project" value="TreeGrafter"/>
</dbReference>
<reference evidence="3 4" key="1">
    <citation type="journal article" date="2018" name="Nat. Ecol. Evol.">
        <title>Shark genomes provide insights into elasmobranch evolution and the origin of vertebrates.</title>
        <authorList>
            <person name="Hara Y"/>
            <person name="Yamaguchi K"/>
            <person name="Onimaru K"/>
            <person name="Kadota M"/>
            <person name="Koyanagi M"/>
            <person name="Keeley SD"/>
            <person name="Tatsumi K"/>
            <person name="Tanaka K"/>
            <person name="Motone F"/>
            <person name="Kageyama Y"/>
            <person name="Nozu R"/>
            <person name="Adachi N"/>
            <person name="Nishimura O"/>
            <person name="Nakagawa R"/>
            <person name="Tanegashima C"/>
            <person name="Kiyatake I"/>
            <person name="Matsumoto R"/>
            <person name="Murakumo K"/>
            <person name="Nishida K"/>
            <person name="Terakita A"/>
            <person name="Kuratani S"/>
            <person name="Sato K"/>
            <person name="Hyodo S Kuraku.S."/>
        </authorList>
    </citation>
    <scope>NUCLEOTIDE SEQUENCE [LARGE SCALE GENOMIC DNA]</scope>
</reference>
<evidence type="ECO:0000313" key="3">
    <source>
        <dbReference type="EMBL" id="GCC43824.1"/>
    </source>
</evidence>
<name>A0A401TMG4_CHIPU</name>
<keyword evidence="4" id="KW-1185">Reference proteome</keyword>
<sequence length="97" mass="10921">MVDSQYILPNDIGISVLDCQNAFWLLSKEEKLYAHYISRASWYGGLVVLLQTSPESPAIYVLLQKLFRAQPLSELQETATSVGITSEEYQVTLRIPA</sequence>
<dbReference type="InterPro" id="IPR039461">
    <property type="entry name" value="Peptidase_M49"/>
</dbReference>
<dbReference type="OrthoDB" id="4694525at2759"/>
<dbReference type="Gene3D" id="3.30.540.30">
    <property type="match status" value="1"/>
</dbReference>
<dbReference type="GO" id="GO:0005737">
    <property type="term" value="C:cytoplasm"/>
    <property type="evidence" value="ECO:0007669"/>
    <property type="project" value="TreeGrafter"/>
</dbReference>